<comment type="similarity">
    <text evidence="4">Belongs to the cyclic nucleotide phosphodiesterase class-III family.</text>
</comment>
<feature type="region of interest" description="Disordered" evidence="5">
    <location>
        <begin position="238"/>
        <end position="287"/>
    </location>
</feature>
<dbReference type="InterPro" id="IPR026575">
    <property type="entry name" value="GpdQ/CpdA-like"/>
</dbReference>
<dbReference type="CDD" id="cd07402">
    <property type="entry name" value="MPP_GpdQ"/>
    <property type="match status" value="1"/>
</dbReference>
<keyword evidence="1" id="KW-0479">Metal-binding</keyword>
<dbReference type="InterPro" id="IPR029052">
    <property type="entry name" value="Metallo-depent_PP-like"/>
</dbReference>
<comment type="caution">
    <text evidence="7">The sequence shown here is derived from an EMBL/GenBank/DDBJ whole genome shotgun (WGS) entry which is preliminary data.</text>
</comment>
<evidence type="ECO:0000313" key="7">
    <source>
        <dbReference type="EMBL" id="MFC7350202.1"/>
    </source>
</evidence>
<dbReference type="Gene3D" id="3.60.21.10">
    <property type="match status" value="1"/>
</dbReference>
<evidence type="ECO:0000256" key="2">
    <source>
        <dbReference type="ARBA" id="ARBA00022801"/>
    </source>
</evidence>
<evidence type="ECO:0000256" key="1">
    <source>
        <dbReference type="ARBA" id="ARBA00022723"/>
    </source>
</evidence>
<dbReference type="RefSeq" id="WP_098027240.1">
    <property type="nucleotide sequence ID" value="NZ_JBHTCK010000001.1"/>
</dbReference>
<feature type="compositionally biased region" description="Low complexity" evidence="5">
    <location>
        <begin position="250"/>
        <end position="272"/>
    </location>
</feature>
<accession>A0ABW2M7Q4</accession>
<keyword evidence="3" id="KW-0408">Iron</keyword>
<reference evidence="8" key="1">
    <citation type="journal article" date="2019" name="Int. J. Syst. Evol. Microbiol.">
        <title>The Global Catalogue of Microorganisms (GCM) 10K type strain sequencing project: providing services to taxonomists for standard genome sequencing and annotation.</title>
        <authorList>
            <consortium name="The Broad Institute Genomics Platform"/>
            <consortium name="The Broad Institute Genome Sequencing Center for Infectious Disease"/>
            <person name="Wu L."/>
            <person name="Ma J."/>
        </authorList>
    </citation>
    <scope>NUCLEOTIDE SEQUENCE [LARGE SCALE GENOMIC DNA]</scope>
    <source>
        <strain evidence="8">ICMP 19430</strain>
    </source>
</reference>
<dbReference type="InterPro" id="IPR050884">
    <property type="entry name" value="CNP_phosphodiesterase-III"/>
</dbReference>
<protein>
    <submittedName>
        <fullName evidence="7">Phosphodiesterase</fullName>
    </submittedName>
</protein>
<evidence type="ECO:0000256" key="3">
    <source>
        <dbReference type="ARBA" id="ARBA00023004"/>
    </source>
</evidence>
<keyword evidence="2" id="KW-0378">Hydrolase</keyword>
<proteinExistence type="inferred from homology"/>
<dbReference type="PANTHER" id="PTHR42988:SF2">
    <property type="entry name" value="CYCLIC NUCLEOTIDE PHOSPHODIESTERASE CBUA0032-RELATED"/>
    <property type="match status" value="1"/>
</dbReference>
<feature type="domain" description="Calcineurin-like phosphoesterase" evidence="6">
    <location>
        <begin position="4"/>
        <end position="195"/>
    </location>
</feature>
<evidence type="ECO:0000313" key="8">
    <source>
        <dbReference type="Proteomes" id="UP001596509"/>
    </source>
</evidence>
<name>A0ABW2M7Q4_9ACTN</name>
<dbReference type="EMBL" id="JBHTCK010000001">
    <property type="protein sequence ID" value="MFC7350202.1"/>
    <property type="molecule type" value="Genomic_DNA"/>
</dbReference>
<organism evidence="7 8">
    <name type="scientific">Streptomyces caviscabies</name>
    <dbReference type="NCBI Taxonomy" id="90079"/>
    <lineage>
        <taxon>Bacteria</taxon>
        <taxon>Bacillati</taxon>
        <taxon>Actinomycetota</taxon>
        <taxon>Actinomycetes</taxon>
        <taxon>Kitasatosporales</taxon>
        <taxon>Streptomycetaceae</taxon>
        <taxon>Streptomyces</taxon>
    </lineage>
</organism>
<sequence length="287" mass="29025">MTLSVAHLSDPHITTGPGAVAPAAGLRAALRRVLALDPLPDCAVITGDLTERGEPGEYAALREEVGAFPLPLHLVAGNHDAPQALVEVFGGTRFLGGGTLTSYVVEHPALTVVVLDSRVAGAPGGRLGAGQLSRLDRTLARRPGVPALVCLHHPPVPVGIPFLDAMGLADGPALAEVVAAYPRVVRVLAGHVHRPVTAPFAGSTVAVAPSTYRQSGLVLREGLPGYPDEPPAFLLHLRPEAPPGGLPGTSPSARPGASPDAAPGASPGPGAAWVTHTVPTAPAAPRG</sequence>
<keyword evidence="8" id="KW-1185">Reference proteome</keyword>
<evidence type="ECO:0000256" key="4">
    <source>
        <dbReference type="ARBA" id="ARBA00025742"/>
    </source>
</evidence>
<evidence type="ECO:0000259" key="6">
    <source>
        <dbReference type="Pfam" id="PF00149"/>
    </source>
</evidence>
<dbReference type="SUPFAM" id="SSF56300">
    <property type="entry name" value="Metallo-dependent phosphatases"/>
    <property type="match status" value="1"/>
</dbReference>
<dbReference type="PANTHER" id="PTHR42988">
    <property type="entry name" value="PHOSPHOHYDROLASE"/>
    <property type="match status" value="1"/>
</dbReference>
<dbReference type="Pfam" id="PF00149">
    <property type="entry name" value="Metallophos"/>
    <property type="match status" value="1"/>
</dbReference>
<dbReference type="Proteomes" id="UP001596509">
    <property type="component" value="Unassembled WGS sequence"/>
</dbReference>
<evidence type="ECO:0000256" key="5">
    <source>
        <dbReference type="SAM" id="MobiDB-lite"/>
    </source>
</evidence>
<gene>
    <name evidence="7" type="ORF">ACFQW9_06115</name>
</gene>
<dbReference type="InterPro" id="IPR004843">
    <property type="entry name" value="Calcineurin-like_PHP"/>
</dbReference>